<name>A0ACB7Z9E5_9ERIC</name>
<dbReference type="Proteomes" id="UP000828048">
    <property type="component" value="Chromosome 12"/>
</dbReference>
<dbReference type="EMBL" id="CM037162">
    <property type="protein sequence ID" value="KAH7862569.1"/>
    <property type="molecule type" value="Genomic_DNA"/>
</dbReference>
<comment type="caution">
    <text evidence="1">The sequence shown here is derived from an EMBL/GenBank/DDBJ whole genome shotgun (WGS) entry which is preliminary data.</text>
</comment>
<evidence type="ECO:0000313" key="1">
    <source>
        <dbReference type="EMBL" id="KAH7862569.1"/>
    </source>
</evidence>
<accession>A0ACB7Z9E5</accession>
<sequence>MNYSQDEDEALVKAWLHISEDAVVGRDQKSTKLWMRILQSFHQFLGRITERNGQGLQNRWQTISHDVSKFCGYYNKIGRLNPSGWNDQMILDEAKQQFGEIEGPLQTKPVQFCKFKFERCGKILKESSKWNDHVLIRNTSKGCKKPSNPQSQDNLDDLRSPPSTPSTPSSTPLDEFISLDHEHNDFRPEGRRKTKAKRKNKGNDDESTLCLKSINETLKQTVVIEKEKWEAKKSSEKEKREAKRRRIEEKALREERKVMMQSMVGLTPVQVAYWKHQQSIIVERYKANGFMKDLETDGNDDDFNFY</sequence>
<proteinExistence type="predicted"/>
<reference evidence="1 2" key="1">
    <citation type="journal article" date="2021" name="Hortic Res">
        <title>High-quality reference genome and annotation aids understanding of berry development for evergreen blueberry (Vaccinium darrowii).</title>
        <authorList>
            <person name="Yu J."/>
            <person name="Hulse-Kemp A.M."/>
            <person name="Babiker E."/>
            <person name="Staton M."/>
        </authorList>
    </citation>
    <scope>NUCLEOTIDE SEQUENCE [LARGE SCALE GENOMIC DNA]</scope>
    <source>
        <strain evidence="2">cv. NJ 8807/NJ 8810</strain>
        <tissue evidence="1">Young leaf</tissue>
    </source>
</reference>
<organism evidence="1 2">
    <name type="scientific">Vaccinium darrowii</name>
    <dbReference type="NCBI Taxonomy" id="229202"/>
    <lineage>
        <taxon>Eukaryota</taxon>
        <taxon>Viridiplantae</taxon>
        <taxon>Streptophyta</taxon>
        <taxon>Embryophyta</taxon>
        <taxon>Tracheophyta</taxon>
        <taxon>Spermatophyta</taxon>
        <taxon>Magnoliopsida</taxon>
        <taxon>eudicotyledons</taxon>
        <taxon>Gunneridae</taxon>
        <taxon>Pentapetalae</taxon>
        <taxon>asterids</taxon>
        <taxon>Ericales</taxon>
        <taxon>Ericaceae</taxon>
        <taxon>Vaccinioideae</taxon>
        <taxon>Vaccinieae</taxon>
        <taxon>Vaccinium</taxon>
    </lineage>
</organism>
<evidence type="ECO:0000313" key="2">
    <source>
        <dbReference type="Proteomes" id="UP000828048"/>
    </source>
</evidence>
<keyword evidence="2" id="KW-1185">Reference proteome</keyword>
<protein>
    <submittedName>
        <fullName evidence="1">Uncharacterized protein</fullName>
    </submittedName>
</protein>
<gene>
    <name evidence="1" type="ORF">Vadar_006577</name>
</gene>